<sequence>MQVALRWILEQGVCVIVKSFNKERMKENLQIFDWELCDDELEKIKKIPQCRAFKGEQFVHENGPYKSLEEFWDGESPRLNNFFLSFTKTRKLGLEYVDLYLIHFPVRLKQGTEGGTEHSKEDVMPFDIKGTWEAMEECYRLGLAKSVGVSNFACKKLSQLLHHATIPPAINQVEMNVSWQQEKLRHFCKEKGIQVSAWSPLGANGAIWGTLAVMKIQSSKRLQSQKRRVRHRCNTRSLIQFFVSREFYFIIILFNEMCSRFQYILKHFKIFY</sequence>
<dbReference type="Gene3D" id="3.20.20.100">
    <property type="entry name" value="NADP-dependent oxidoreductase domain"/>
    <property type="match status" value="2"/>
</dbReference>
<comment type="caution">
    <text evidence="2">The sequence shown here is derived from an EMBL/GenBank/DDBJ whole genome shotgun (WGS) entry which is preliminary data.</text>
</comment>
<protein>
    <submittedName>
        <fullName evidence="2">Deoxymugineic acid synthase 1-b</fullName>
    </submittedName>
</protein>
<accession>A0AAW0KKI4</accession>
<dbReference type="PANTHER" id="PTHR11732">
    <property type="entry name" value="ALDO/KETO REDUCTASE"/>
    <property type="match status" value="1"/>
</dbReference>
<dbReference type="InterPro" id="IPR036812">
    <property type="entry name" value="NAD(P)_OxRdtase_dom_sf"/>
</dbReference>
<dbReference type="EMBL" id="PKMF04000289">
    <property type="protein sequence ID" value="KAK7839205.1"/>
    <property type="molecule type" value="Genomic_DNA"/>
</dbReference>
<proteinExistence type="predicted"/>
<keyword evidence="3" id="KW-1185">Reference proteome</keyword>
<dbReference type="GO" id="GO:0016491">
    <property type="term" value="F:oxidoreductase activity"/>
    <property type="evidence" value="ECO:0007669"/>
    <property type="project" value="InterPro"/>
</dbReference>
<dbReference type="Pfam" id="PF00248">
    <property type="entry name" value="Aldo_ket_red"/>
    <property type="match status" value="2"/>
</dbReference>
<dbReference type="PRINTS" id="PR00069">
    <property type="entry name" value="ALDKETRDTASE"/>
</dbReference>
<name>A0AAW0KKI4_QUESU</name>
<dbReference type="Proteomes" id="UP000237347">
    <property type="component" value="Unassembled WGS sequence"/>
</dbReference>
<reference evidence="2 3" key="1">
    <citation type="journal article" date="2018" name="Sci. Data">
        <title>The draft genome sequence of cork oak.</title>
        <authorList>
            <person name="Ramos A.M."/>
            <person name="Usie A."/>
            <person name="Barbosa P."/>
            <person name="Barros P.M."/>
            <person name="Capote T."/>
            <person name="Chaves I."/>
            <person name="Simoes F."/>
            <person name="Abreu I."/>
            <person name="Carrasquinho I."/>
            <person name="Faro C."/>
            <person name="Guimaraes J.B."/>
            <person name="Mendonca D."/>
            <person name="Nobrega F."/>
            <person name="Rodrigues L."/>
            <person name="Saibo N.J.M."/>
            <person name="Varela M.C."/>
            <person name="Egas C."/>
            <person name="Matos J."/>
            <person name="Miguel C.M."/>
            <person name="Oliveira M.M."/>
            <person name="Ricardo C.P."/>
            <person name="Goncalves S."/>
        </authorList>
    </citation>
    <scope>NUCLEOTIDE SEQUENCE [LARGE SCALE GENOMIC DNA]</scope>
    <source>
        <strain evidence="3">cv. HL8</strain>
    </source>
</reference>
<dbReference type="InterPro" id="IPR023210">
    <property type="entry name" value="NADP_OxRdtase_dom"/>
</dbReference>
<dbReference type="InterPro" id="IPR020471">
    <property type="entry name" value="AKR"/>
</dbReference>
<dbReference type="SUPFAM" id="SSF51430">
    <property type="entry name" value="NAD(P)-linked oxidoreductase"/>
    <property type="match status" value="2"/>
</dbReference>
<gene>
    <name evidence="2" type="primary">DMAS1-B</name>
    <name evidence="2" type="ORF">CFP56_018656</name>
</gene>
<evidence type="ECO:0000259" key="1">
    <source>
        <dbReference type="Pfam" id="PF00248"/>
    </source>
</evidence>
<dbReference type="AlphaFoldDB" id="A0AAW0KKI4"/>
<feature type="domain" description="NADP-dependent oxidoreductase" evidence="1">
    <location>
        <begin position="90"/>
        <end position="207"/>
    </location>
</feature>
<evidence type="ECO:0000313" key="2">
    <source>
        <dbReference type="EMBL" id="KAK7839205.1"/>
    </source>
</evidence>
<dbReference type="InterPro" id="IPR018170">
    <property type="entry name" value="Aldo/ket_reductase_CS"/>
</dbReference>
<evidence type="ECO:0000313" key="3">
    <source>
        <dbReference type="Proteomes" id="UP000237347"/>
    </source>
</evidence>
<dbReference type="PROSITE" id="PS00063">
    <property type="entry name" value="ALDOKETO_REDUCTASE_3"/>
    <property type="match status" value="1"/>
</dbReference>
<organism evidence="2 3">
    <name type="scientific">Quercus suber</name>
    <name type="common">Cork oak</name>
    <dbReference type="NCBI Taxonomy" id="58331"/>
    <lineage>
        <taxon>Eukaryota</taxon>
        <taxon>Viridiplantae</taxon>
        <taxon>Streptophyta</taxon>
        <taxon>Embryophyta</taxon>
        <taxon>Tracheophyta</taxon>
        <taxon>Spermatophyta</taxon>
        <taxon>Magnoliopsida</taxon>
        <taxon>eudicotyledons</taxon>
        <taxon>Gunneridae</taxon>
        <taxon>Pentapetalae</taxon>
        <taxon>rosids</taxon>
        <taxon>fabids</taxon>
        <taxon>Fagales</taxon>
        <taxon>Fagaceae</taxon>
        <taxon>Quercus</taxon>
    </lineage>
</organism>
<dbReference type="PROSITE" id="PS00062">
    <property type="entry name" value="ALDOKETO_REDUCTASE_2"/>
    <property type="match status" value="1"/>
</dbReference>
<feature type="domain" description="NADP-dependent oxidoreductase" evidence="1">
    <location>
        <begin position="2"/>
        <end position="47"/>
    </location>
</feature>